<evidence type="ECO:0000259" key="4">
    <source>
        <dbReference type="Pfam" id="PF07992"/>
    </source>
</evidence>
<dbReference type="GO" id="GO:0019430">
    <property type="term" value="P:removal of superoxide radicals"/>
    <property type="evidence" value="ECO:0007669"/>
    <property type="project" value="UniProtKB-UniRule"/>
</dbReference>
<feature type="domain" description="FAD/NAD(P)-binding" evidence="4">
    <location>
        <begin position="7"/>
        <end position="294"/>
    </location>
</feature>
<dbReference type="PRINTS" id="PR00469">
    <property type="entry name" value="PNDRDTASEII"/>
</dbReference>
<dbReference type="PANTHER" id="PTHR48105">
    <property type="entry name" value="THIOREDOXIN REDUCTASE 1-RELATED-RELATED"/>
    <property type="match status" value="1"/>
</dbReference>
<evidence type="ECO:0000256" key="2">
    <source>
        <dbReference type="ARBA" id="ARBA00023002"/>
    </source>
</evidence>
<dbReference type="SUPFAM" id="SSF51905">
    <property type="entry name" value="FAD/NAD(P)-binding domain"/>
    <property type="match status" value="1"/>
</dbReference>
<keyword evidence="3" id="KW-0676">Redox-active center</keyword>
<keyword evidence="1 3" id="KW-0285">Flavoprotein</keyword>
<dbReference type="InterPro" id="IPR036188">
    <property type="entry name" value="FAD/NAD-bd_sf"/>
</dbReference>
<evidence type="ECO:0000313" key="5">
    <source>
        <dbReference type="EMBL" id="TET46035.1"/>
    </source>
</evidence>
<keyword evidence="3" id="KW-0274">FAD</keyword>
<comment type="cofactor">
    <cofactor evidence="3">
        <name>FAD</name>
        <dbReference type="ChEBI" id="CHEBI:57692"/>
    </cofactor>
</comment>
<accession>A0A523UU39</accession>
<sequence>MGEEVRDVIIIGGGPGGLTAAIYTARGGLDTIVLEKAVCGGLAATTDLLENYPGFPEGINGMDLMDKFKSQAQKFGANISEFKEVKKIEKAGHFISVKTDKDEYKAYSVIIGSGSVPKKLNVPGEEKFTGKGVSYCATCDGPLYKGKDVVVVGAGNSGLQESEYLLKHVKSVTIVEFLPHVTGEKILEEQLQKNTNVKFLLNHLLASINGKDVVESVTVKNRGTEEERTFETSGVFIYAGFLPYSELAKGVVEMDEQGYIITNENMETSTPGIYAVGDIRSKRYRQVVIACGEGTIAGMAATEYVNKLRISDY</sequence>
<evidence type="ECO:0000256" key="3">
    <source>
        <dbReference type="RuleBase" id="RU003880"/>
    </source>
</evidence>
<dbReference type="InterPro" id="IPR005982">
    <property type="entry name" value="Thioredox_Rdtase"/>
</dbReference>
<keyword evidence="2 3" id="KW-0560">Oxidoreductase</keyword>
<organism evidence="5 6">
    <name type="scientific">candidate division TA06 bacterium</name>
    <dbReference type="NCBI Taxonomy" id="2250710"/>
    <lineage>
        <taxon>Bacteria</taxon>
        <taxon>Bacteria division TA06</taxon>
    </lineage>
</organism>
<comment type="similarity">
    <text evidence="3">Belongs to the class-II pyridine nucleotide-disulfide oxidoreductase family.</text>
</comment>
<comment type="caution">
    <text evidence="5">The sequence shown here is derived from an EMBL/GenBank/DDBJ whole genome shotgun (WGS) entry which is preliminary data.</text>
</comment>
<comment type="catalytic activity">
    <reaction evidence="3">
        <text>[thioredoxin]-dithiol + NADP(+) = [thioredoxin]-disulfide + NADPH + H(+)</text>
        <dbReference type="Rhea" id="RHEA:20345"/>
        <dbReference type="Rhea" id="RHEA-COMP:10698"/>
        <dbReference type="Rhea" id="RHEA-COMP:10700"/>
        <dbReference type="ChEBI" id="CHEBI:15378"/>
        <dbReference type="ChEBI" id="CHEBI:29950"/>
        <dbReference type="ChEBI" id="CHEBI:50058"/>
        <dbReference type="ChEBI" id="CHEBI:57783"/>
        <dbReference type="ChEBI" id="CHEBI:58349"/>
        <dbReference type="EC" id="1.8.1.9"/>
    </reaction>
</comment>
<dbReference type="EC" id="1.8.1.9" evidence="3"/>
<protein>
    <recommendedName>
        <fullName evidence="3">Thioredoxin reductase</fullName>
        <ecNumber evidence="3">1.8.1.9</ecNumber>
    </recommendedName>
</protein>
<dbReference type="InterPro" id="IPR050097">
    <property type="entry name" value="Ferredoxin-NADP_redctase_2"/>
</dbReference>
<dbReference type="PRINTS" id="PR00368">
    <property type="entry name" value="FADPNR"/>
</dbReference>
<evidence type="ECO:0000256" key="1">
    <source>
        <dbReference type="ARBA" id="ARBA00022630"/>
    </source>
</evidence>
<gene>
    <name evidence="5" type="primary">trxB</name>
    <name evidence="5" type="ORF">E3J62_05720</name>
</gene>
<comment type="subunit">
    <text evidence="3">Homodimer.</text>
</comment>
<proteinExistence type="inferred from homology"/>
<dbReference type="NCBIfam" id="TIGR01292">
    <property type="entry name" value="TRX_reduct"/>
    <property type="match status" value="1"/>
</dbReference>
<dbReference type="Gene3D" id="3.50.50.60">
    <property type="entry name" value="FAD/NAD(P)-binding domain"/>
    <property type="match status" value="2"/>
</dbReference>
<dbReference type="Pfam" id="PF07992">
    <property type="entry name" value="Pyr_redox_2"/>
    <property type="match status" value="1"/>
</dbReference>
<name>A0A523UU39_UNCT6</name>
<dbReference type="GO" id="GO:0004791">
    <property type="term" value="F:thioredoxin-disulfide reductase (NADPH) activity"/>
    <property type="evidence" value="ECO:0007669"/>
    <property type="project" value="UniProtKB-UniRule"/>
</dbReference>
<reference evidence="5 6" key="1">
    <citation type="submission" date="2019-03" db="EMBL/GenBank/DDBJ databases">
        <title>Metabolic potential of uncultured bacteria and archaea associated with petroleum seepage in deep-sea sediments.</title>
        <authorList>
            <person name="Dong X."/>
            <person name="Hubert C."/>
        </authorList>
    </citation>
    <scope>NUCLEOTIDE SEQUENCE [LARGE SCALE GENOMIC DNA]</scope>
    <source>
        <strain evidence="5">E44_bin18</strain>
    </source>
</reference>
<dbReference type="AlphaFoldDB" id="A0A523UU39"/>
<dbReference type="EMBL" id="SOJN01000070">
    <property type="protein sequence ID" value="TET46035.1"/>
    <property type="molecule type" value="Genomic_DNA"/>
</dbReference>
<dbReference type="Proteomes" id="UP000315525">
    <property type="component" value="Unassembled WGS sequence"/>
</dbReference>
<evidence type="ECO:0000313" key="6">
    <source>
        <dbReference type="Proteomes" id="UP000315525"/>
    </source>
</evidence>
<dbReference type="GO" id="GO:0005737">
    <property type="term" value="C:cytoplasm"/>
    <property type="evidence" value="ECO:0007669"/>
    <property type="project" value="InterPro"/>
</dbReference>
<dbReference type="InterPro" id="IPR023753">
    <property type="entry name" value="FAD/NAD-binding_dom"/>
</dbReference>